<reference evidence="3 4" key="2">
    <citation type="submission" date="2021-01" db="EMBL/GenBank/DDBJ databases">
        <title>Genomic Encyclopedia of Type Strains, Phase IV (KMG-IV): sequencing the most valuable type-strain genomes for metagenomic binning, comparative biology and taxonomic classification.</title>
        <authorList>
            <person name="Goeker M."/>
        </authorList>
    </citation>
    <scope>NUCLEOTIDE SEQUENCE [LARGE SCALE GENOMIC DNA]</scope>
    <source>
        <strain evidence="3 4">DSM 6130</strain>
    </source>
</reference>
<dbReference type="GO" id="GO:0005829">
    <property type="term" value="C:cytosol"/>
    <property type="evidence" value="ECO:0007669"/>
    <property type="project" value="TreeGrafter"/>
</dbReference>
<reference evidence="2" key="1">
    <citation type="journal article" date="2014" name="Int. J. Syst. Evol. Microbiol.">
        <title>Complete genome sequence of Corynebacterium casei LMG S-19264T (=DSM 44701T), isolated from a smear-ripened cheese.</title>
        <authorList>
            <consortium name="US DOE Joint Genome Institute (JGI-PGF)"/>
            <person name="Walter F."/>
            <person name="Albersmeier A."/>
            <person name="Kalinowski J."/>
            <person name="Ruckert C."/>
        </authorList>
    </citation>
    <scope>NUCLEOTIDE SEQUENCE</scope>
    <source>
        <strain evidence="2">VKM B-1606</strain>
    </source>
</reference>
<accession>A0A9W6IYB6</accession>
<dbReference type="Proteomes" id="UP000758856">
    <property type="component" value="Unassembled WGS sequence"/>
</dbReference>
<dbReference type="PANTHER" id="PTHR38444">
    <property type="entry name" value="ENTEROBACTIN BIOSYNTHESIS PROTEIN YBDZ"/>
    <property type="match status" value="1"/>
</dbReference>
<dbReference type="InterPro" id="IPR038020">
    <property type="entry name" value="MbtH-like_sf"/>
</dbReference>
<gene>
    <name evidence="2" type="ORF">GCM10008170_33860</name>
    <name evidence="3" type="ORF">JOD31_003682</name>
</gene>
<dbReference type="EMBL" id="BSFF01000009">
    <property type="protein sequence ID" value="GLK57366.1"/>
    <property type="molecule type" value="Genomic_DNA"/>
</dbReference>
<dbReference type="RefSeq" id="WP_204951880.1">
    <property type="nucleotide sequence ID" value="NZ_BSFF01000009.1"/>
</dbReference>
<evidence type="ECO:0000313" key="4">
    <source>
        <dbReference type="Proteomes" id="UP000758856"/>
    </source>
</evidence>
<sequence length="76" mass="8462">MTDDELWQVVQDREGRYSVWPQDRAAPLGWTTTGFAGRRAACVAHIDATWTDPLPARWRAVLDARTTAEPKGSAHA</sequence>
<comment type="caution">
    <text evidence="2">The sequence shown here is derived from an EMBL/GenBank/DDBJ whole genome shotgun (WGS) entry which is preliminary data.</text>
</comment>
<evidence type="ECO:0000313" key="5">
    <source>
        <dbReference type="Proteomes" id="UP001143400"/>
    </source>
</evidence>
<keyword evidence="4" id="KW-1185">Reference proteome</keyword>
<evidence type="ECO:0000313" key="2">
    <source>
        <dbReference type="EMBL" id="GLK57366.1"/>
    </source>
</evidence>
<proteinExistence type="predicted"/>
<dbReference type="EMBL" id="JAFBCY010000005">
    <property type="protein sequence ID" value="MBM7853421.1"/>
    <property type="molecule type" value="Genomic_DNA"/>
</dbReference>
<dbReference type="AlphaFoldDB" id="A0A9W6IYB6"/>
<dbReference type="GO" id="GO:0019290">
    <property type="term" value="P:siderophore biosynthetic process"/>
    <property type="evidence" value="ECO:0007669"/>
    <property type="project" value="TreeGrafter"/>
</dbReference>
<evidence type="ECO:0000259" key="1">
    <source>
        <dbReference type="SMART" id="SM00923"/>
    </source>
</evidence>
<dbReference type="PANTHER" id="PTHR38444:SF1">
    <property type="entry name" value="ENTEROBACTIN BIOSYNTHESIS PROTEIN YBDZ"/>
    <property type="match status" value="1"/>
</dbReference>
<dbReference type="InterPro" id="IPR037407">
    <property type="entry name" value="MLP_fam"/>
</dbReference>
<dbReference type="SUPFAM" id="SSF160582">
    <property type="entry name" value="MbtH-like"/>
    <property type="match status" value="1"/>
</dbReference>
<dbReference type="Pfam" id="PF03621">
    <property type="entry name" value="MbtH"/>
    <property type="match status" value="1"/>
</dbReference>
<name>A0A9W6IYB6_9HYPH</name>
<dbReference type="Gene3D" id="3.90.820.10">
    <property type="entry name" value="Structural Genomics, Unknown Function 30-nov-00 1gh9 Mol_id"/>
    <property type="match status" value="1"/>
</dbReference>
<dbReference type="Proteomes" id="UP001143400">
    <property type="component" value="Unassembled WGS sequence"/>
</dbReference>
<organism evidence="2 5">
    <name type="scientific">Methylopila capsulata</name>
    <dbReference type="NCBI Taxonomy" id="61654"/>
    <lineage>
        <taxon>Bacteria</taxon>
        <taxon>Pseudomonadati</taxon>
        <taxon>Pseudomonadota</taxon>
        <taxon>Alphaproteobacteria</taxon>
        <taxon>Hyphomicrobiales</taxon>
        <taxon>Methylopilaceae</taxon>
        <taxon>Methylopila</taxon>
    </lineage>
</organism>
<evidence type="ECO:0000313" key="3">
    <source>
        <dbReference type="EMBL" id="MBM7853421.1"/>
    </source>
</evidence>
<feature type="domain" description="MbtH-like" evidence="1">
    <location>
        <begin position="1"/>
        <end position="48"/>
    </location>
</feature>
<protein>
    <submittedName>
        <fullName evidence="2">Antibiotic synthesis protein MbtH</fullName>
    </submittedName>
    <submittedName>
        <fullName evidence="3">MbtH protein</fullName>
    </submittedName>
</protein>
<reference evidence="2" key="3">
    <citation type="submission" date="2023-01" db="EMBL/GenBank/DDBJ databases">
        <authorList>
            <person name="Sun Q."/>
            <person name="Evtushenko L."/>
        </authorList>
    </citation>
    <scope>NUCLEOTIDE SEQUENCE</scope>
    <source>
        <strain evidence="2">VKM B-1606</strain>
    </source>
</reference>
<dbReference type="SMART" id="SM00923">
    <property type="entry name" value="MbtH"/>
    <property type="match status" value="1"/>
</dbReference>
<dbReference type="InterPro" id="IPR005153">
    <property type="entry name" value="MbtH-like_dom"/>
</dbReference>